<dbReference type="Proteomes" id="UP001500837">
    <property type="component" value="Unassembled WGS sequence"/>
</dbReference>
<dbReference type="Pfam" id="PF23366">
    <property type="entry name" value="Beta-prop_HVO_0234"/>
    <property type="match status" value="1"/>
</dbReference>
<feature type="region of interest" description="Disordered" evidence="1">
    <location>
        <begin position="1"/>
        <end position="44"/>
    </location>
</feature>
<evidence type="ECO:0000313" key="3">
    <source>
        <dbReference type="EMBL" id="GAA0296526.1"/>
    </source>
</evidence>
<gene>
    <name evidence="3" type="ORF">GCM10009066_08750</name>
</gene>
<dbReference type="InterPro" id="IPR056505">
    <property type="entry name" value="Beta-prop_HVO_0234"/>
</dbReference>
<proteinExistence type="predicted"/>
<feature type="compositionally biased region" description="Low complexity" evidence="1">
    <location>
        <begin position="33"/>
        <end position="44"/>
    </location>
</feature>
<sequence length="391" mass="40356">MQVCSLASGSAGIARSFHSPDGPKSPRPRPLQPASAPARPVAAAARYRRRRILGSRDARGKYRAVRAVSGPRGPSIAQLTARCRSPLASSRSPASLGTAGTTLSITAPTTSRMSDHDISLDEKRVYAEQTGTETLLVGTDRGLAAVAVSGDQIGEFALLTTTEVRDVAVRGGTAAVADREDVRTTDAGRNAVTGDGDVPFSPTGFGDAVAVSYDADTLLAAGPEGRAAVREDDDWTTCGMTPEARRADGPLLATVGGVYRVTGDETATDVAHAGLDDANDVSAAGPWAATDEGVYRLGNGWLAERDGRATVVAVRADHAAAVVDDTLLEYDGDDWSERDCPLTDLADVAYGAGALYAVDSSGTVAVDAGHGWRTRTIGLPGVAAIAVVEAR</sequence>
<organism evidence="3 4">
    <name type="scientific">Halarchaeum salinum</name>
    <dbReference type="NCBI Taxonomy" id="489912"/>
    <lineage>
        <taxon>Archaea</taxon>
        <taxon>Methanobacteriati</taxon>
        <taxon>Methanobacteriota</taxon>
        <taxon>Stenosarchaea group</taxon>
        <taxon>Halobacteria</taxon>
        <taxon>Halobacteriales</taxon>
        <taxon>Halobacteriaceae</taxon>
    </lineage>
</organism>
<evidence type="ECO:0000259" key="2">
    <source>
        <dbReference type="Pfam" id="PF23366"/>
    </source>
</evidence>
<name>A0AAV3S640_9EURY</name>
<reference evidence="3 4" key="1">
    <citation type="journal article" date="2019" name="Int. J. Syst. Evol. Microbiol.">
        <title>The Global Catalogue of Microorganisms (GCM) 10K type strain sequencing project: providing services to taxonomists for standard genome sequencing and annotation.</title>
        <authorList>
            <consortium name="The Broad Institute Genomics Platform"/>
            <consortium name="The Broad Institute Genome Sequencing Center for Infectious Disease"/>
            <person name="Wu L."/>
            <person name="Ma J."/>
        </authorList>
    </citation>
    <scope>NUCLEOTIDE SEQUENCE [LARGE SCALE GENOMIC DNA]</scope>
    <source>
        <strain evidence="3 4">JCM 16330</strain>
    </source>
</reference>
<keyword evidence="4" id="KW-1185">Reference proteome</keyword>
<feature type="domain" description="HVO-0234-like beta-propeller" evidence="2">
    <location>
        <begin position="119"/>
        <end position="387"/>
    </location>
</feature>
<comment type="caution">
    <text evidence="3">The sequence shown here is derived from an EMBL/GenBank/DDBJ whole genome shotgun (WGS) entry which is preliminary data.</text>
</comment>
<dbReference type="EMBL" id="BAAABL010000035">
    <property type="protein sequence ID" value="GAA0296526.1"/>
    <property type="molecule type" value="Genomic_DNA"/>
</dbReference>
<evidence type="ECO:0000256" key="1">
    <source>
        <dbReference type="SAM" id="MobiDB-lite"/>
    </source>
</evidence>
<protein>
    <recommendedName>
        <fullName evidence="2">HVO-0234-like beta-propeller domain-containing protein</fullName>
    </recommendedName>
</protein>
<dbReference type="AlphaFoldDB" id="A0AAV3S640"/>
<accession>A0AAV3S640</accession>
<evidence type="ECO:0000313" key="4">
    <source>
        <dbReference type="Proteomes" id="UP001500837"/>
    </source>
</evidence>